<dbReference type="AlphaFoldDB" id="A0A645JGI5"/>
<dbReference type="InterPro" id="IPR024079">
    <property type="entry name" value="MetalloPept_cat_dom_sf"/>
</dbReference>
<dbReference type="Gene3D" id="3.40.390.10">
    <property type="entry name" value="Collagenase (Catalytic Domain)"/>
    <property type="match status" value="1"/>
</dbReference>
<protein>
    <submittedName>
        <fullName evidence="1">Uncharacterized protein</fullName>
    </submittedName>
</protein>
<reference evidence="1" key="1">
    <citation type="submission" date="2019-08" db="EMBL/GenBank/DDBJ databases">
        <authorList>
            <person name="Kucharzyk K."/>
            <person name="Murdoch R.W."/>
            <person name="Higgins S."/>
            <person name="Loffler F."/>
        </authorList>
    </citation>
    <scope>NUCLEOTIDE SEQUENCE</scope>
</reference>
<organism evidence="1">
    <name type="scientific">bioreactor metagenome</name>
    <dbReference type="NCBI Taxonomy" id="1076179"/>
    <lineage>
        <taxon>unclassified sequences</taxon>
        <taxon>metagenomes</taxon>
        <taxon>ecological metagenomes</taxon>
    </lineage>
</organism>
<gene>
    <name evidence="1" type="ORF">SDC9_210474</name>
</gene>
<dbReference type="GO" id="GO:0008237">
    <property type="term" value="F:metallopeptidase activity"/>
    <property type="evidence" value="ECO:0007669"/>
    <property type="project" value="InterPro"/>
</dbReference>
<sequence>MYLNVDATNDRATVLWKHFFSDPVYSYVSTYEGGYYYSKGIWRAESGSLMINNIRYINAPTREIIVKRIKRMAGEQYTFTEFRAKDRNELSPATKAASLIVDPSKFLAPPILIMK</sequence>
<dbReference type="EMBL" id="VSSQ01141151">
    <property type="protein sequence ID" value="MPN62721.1"/>
    <property type="molecule type" value="Genomic_DNA"/>
</dbReference>
<name>A0A645JGI5_9ZZZZ</name>
<proteinExistence type="predicted"/>
<comment type="caution">
    <text evidence="1">The sequence shown here is derived from an EMBL/GenBank/DDBJ whole genome shotgun (WGS) entry which is preliminary data.</text>
</comment>
<evidence type="ECO:0000313" key="1">
    <source>
        <dbReference type="EMBL" id="MPN62721.1"/>
    </source>
</evidence>
<accession>A0A645JGI5</accession>